<feature type="domain" description="GH18" evidence="3">
    <location>
        <begin position="104"/>
        <end position="421"/>
    </location>
</feature>
<dbReference type="InterPro" id="IPR018392">
    <property type="entry name" value="LysM"/>
</dbReference>
<dbReference type="SMART" id="SM00636">
    <property type="entry name" value="Glyco_18"/>
    <property type="match status" value="1"/>
</dbReference>
<evidence type="ECO:0000259" key="2">
    <source>
        <dbReference type="PROSITE" id="PS51782"/>
    </source>
</evidence>
<dbReference type="SUPFAM" id="SSF54106">
    <property type="entry name" value="LysM domain"/>
    <property type="match status" value="2"/>
</dbReference>
<protein>
    <submittedName>
        <fullName evidence="4">Chitinase</fullName>
    </submittedName>
</protein>
<dbReference type="eggNOG" id="COG1388">
    <property type="taxonomic scope" value="Bacteria"/>
</dbReference>
<gene>
    <name evidence="4" type="ORF">N783_18465</name>
</gene>
<dbReference type="PROSITE" id="PS51910">
    <property type="entry name" value="GH18_2"/>
    <property type="match status" value="1"/>
</dbReference>
<dbReference type="InterPro" id="IPR011583">
    <property type="entry name" value="Chitinase_II/V-like_cat"/>
</dbReference>
<dbReference type="GO" id="GO:0016798">
    <property type="term" value="F:hydrolase activity, acting on glycosyl bonds"/>
    <property type="evidence" value="ECO:0007669"/>
    <property type="project" value="UniProtKB-KW"/>
</dbReference>
<dbReference type="PANTHER" id="PTHR46066:SF2">
    <property type="entry name" value="CHITINASE DOMAIN-CONTAINING PROTEIN 1"/>
    <property type="match status" value="1"/>
</dbReference>
<proteinExistence type="predicted"/>
<dbReference type="InterPro" id="IPR001223">
    <property type="entry name" value="Glyco_hydro18_cat"/>
</dbReference>
<dbReference type="eggNOG" id="COG3858">
    <property type="taxonomic scope" value="Bacteria"/>
</dbReference>
<dbReference type="Gene3D" id="3.20.20.80">
    <property type="entry name" value="Glycosidases"/>
    <property type="match status" value="1"/>
</dbReference>
<evidence type="ECO:0000313" key="4">
    <source>
        <dbReference type="EMBL" id="KGX90795.1"/>
    </source>
</evidence>
<dbReference type="Pfam" id="PF01476">
    <property type="entry name" value="LysM"/>
    <property type="match status" value="2"/>
</dbReference>
<name>A0A0A5GI44_9BACI</name>
<organism evidence="4 5">
    <name type="scientific">Pontibacillus marinus BH030004 = DSM 16465</name>
    <dbReference type="NCBI Taxonomy" id="1385511"/>
    <lineage>
        <taxon>Bacteria</taxon>
        <taxon>Bacillati</taxon>
        <taxon>Bacillota</taxon>
        <taxon>Bacilli</taxon>
        <taxon>Bacillales</taxon>
        <taxon>Bacillaceae</taxon>
        <taxon>Pontibacillus</taxon>
    </lineage>
</organism>
<evidence type="ECO:0000256" key="1">
    <source>
        <dbReference type="ARBA" id="ARBA00023295"/>
    </source>
</evidence>
<keyword evidence="5" id="KW-1185">Reference proteome</keyword>
<dbReference type="Pfam" id="PF00704">
    <property type="entry name" value="Glyco_hydro_18"/>
    <property type="match status" value="1"/>
</dbReference>
<dbReference type="GO" id="GO:0005975">
    <property type="term" value="P:carbohydrate metabolic process"/>
    <property type="evidence" value="ECO:0007669"/>
    <property type="project" value="InterPro"/>
</dbReference>
<dbReference type="STRING" id="1385511.GCA_000425225_01139"/>
<dbReference type="PROSITE" id="PS51782">
    <property type="entry name" value="LYSM"/>
    <property type="match status" value="2"/>
</dbReference>
<comment type="caution">
    <text evidence="4">The sequence shown here is derived from an EMBL/GenBank/DDBJ whole genome shotgun (WGS) entry which is preliminary data.</text>
</comment>
<feature type="domain" description="LysM" evidence="2">
    <location>
        <begin position="52"/>
        <end position="96"/>
    </location>
</feature>
<dbReference type="InterPro" id="IPR029070">
    <property type="entry name" value="Chitinase_insertion_sf"/>
</dbReference>
<dbReference type="GO" id="GO:0012505">
    <property type="term" value="C:endomembrane system"/>
    <property type="evidence" value="ECO:0007669"/>
    <property type="project" value="TreeGrafter"/>
</dbReference>
<dbReference type="GO" id="GO:0008061">
    <property type="term" value="F:chitin binding"/>
    <property type="evidence" value="ECO:0007669"/>
    <property type="project" value="InterPro"/>
</dbReference>
<keyword evidence="1" id="KW-0326">Glycosidase</keyword>
<reference evidence="4 5" key="1">
    <citation type="submission" date="2013-08" db="EMBL/GenBank/DDBJ databases">
        <authorList>
            <person name="Huang J."/>
            <person name="Wang G."/>
        </authorList>
    </citation>
    <scope>NUCLEOTIDE SEQUENCE [LARGE SCALE GENOMIC DNA]</scope>
    <source>
        <strain evidence="4 5">BH030004</strain>
    </source>
</reference>
<dbReference type="Gene3D" id="3.10.350.10">
    <property type="entry name" value="LysM domain"/>
    <property type="match status" value="2"/>
</dbReference>
<dbReference type="AlphaFoldDB" id="A0A0A5GI44"/>
<dbReference type="GO" id="GO:0070492">
    <property type="term" value="F:oligosaccharide binding"/>
    <property type="evidence" value="ECO:0007669"/>
    <property type="project" value="TreeGrafter"/>
</dbReference>
<dbReference type="Proteomes" id="UP000030403">
    <property type="component" value="Unassembled WGS sequence"/>
</dbReference>
<sequence>MHVVKSGDALWKISQKYGVSIQAIREVNGLASVDQLVPGLALYIPTESLNDRVYVIQAGDTYWKLAQRFQTSIQLILDANPGVDPNLLSIGQQIQIPSPQPLSIETLGFLVPYNIEPFLPRLQEISQHLTYLAVVAYTFTEEGYAYKQGEDEQVVKASKQFGIQPLLCIRNFTGGDFSAELVGSVFTNSVYRTNLVQSIVRFVNEQGYAGVSIDFEFVPPAQRKDFELFLAALKIELGDRILHVNVHAKTADVPTNPIIGAYDYEIIGEIADIVAVMTIDYGYPTGPPKAVAPIWWMEEVIRFALSKIPARKMQVSFPMYGYDKVIPGFETSALSALDAQNMAIRRWLPIQFEERSQSPHYGYVLNNRQHEVWFEDIRSYQAKYRLLDVYNLLGTTFWQVRFRFPQNWAFMDQHINVMKNLDKV</sequence>
<dbReference type="EMBL" id="AVPF01000005">
    <property type="protein sequence ID" value="KGX90795.1"/>
    <property type="molecule type" value="Genomic_DNA"/>
</dbReference>
<dbReference type="InterPro" id="IPR036779">
    <property type="entry name" value="LysM_dom_sf"/>
</dbReference>
<evidence type="ECO:0000313" key="5">
    <source>
        <dbReference type="Proteomes" id="UP000030403"/>
    </source>
</evidence>
<dbReference type="Gene3D" id="3.10.50.10">
    <property type="match status" value="1"/>
</dbReference>
<evidence type="ECO:0000259" key="3">
    <source>
        <dbReference type="PROSITE" id="PS51910"/>
    </source>
</evidence>
<dbReference type="InterPro" id="IPR017853">
    <property type="entry name" value="GH"/>
</dbReference>
<dbReference type="SUPFAM" id="SSF51445">
    <property type="entry name" value="(Trans)glycosidases"/>
    <property type="match status" value="1"/>
</dbReference>
<feature type="domain" description="LysM" evidence="2">
    <location>
        <begin position="1"/>
        <end position="44"/>
    </location>
</feature>
<keyword evidence="1" id="KW-0378">Hydrolase</keyword>
<dbReference type="CDD" id="cd00118">
    <property type="entry name" value="LysM"/>
    <property type="match status" value="2"/>
</dbReference>
<accession>A0A0A5GI44</accession>
<dbReference type="SMART" id="SM00257">
    <property type="entry name" value="LysM"/>
    <property type="match status" value="2"/>
</dbReference>
<dbReference type="PANTHER" id="PTHR46066">
    <property type="entry name" value="CHITINASE DOMAIN-CONTAINING PROTEIN 1 FAMILY MEMBER"/>
    <property type="match status" value="1"/>
</dbReference>